<dbReference type="STRING" id="1280954.HPO_17410"/>
<dbReference type="PANTHER" id="PTHR11557">
    <property type="entry name" value="PORPHOBILINOGEN DEAMINASE"/>
    <property type="match status" value="1"/>
</dbReference>
<comment type="function">
    <text evidence="1 8">Tetrapolymerization of the monopyrrole PBG into the hydroxymethylbilane pre-uroporphyrinogen in several discrete steps.</text>
</comment>
<dbReference type="AlphaFoldDB" id="A0A062VEN1"/>
<dbReference type="Gene3D" id="3.30.160.40">
    <property type="entry name" value="Porphobilinogen deaminase, C-terminal domain"/>
    <property type="match status" value="1"/>
</dbReference>
<dbReference type="InterPro" id="IPR022419">
    <property type="entry name" value="Porphobilin_deaminase_cofac_BS"/>
</dbReference>
<protein>
    <recommendedName>
        <fullName evidence="8">Porphobilinogen deaminase</fullName>
        <shortName evidence="8">PBG</shortName>
        <ecNumber evidence="8">2.5.1.61</ecNumber>
    </recommendedName>
    <alternativeName>
        <fullName evidence="8">Hydroxymethylbilane synthase</fullName>
        <shortName evidence="8">HMBS</shortName>
    </alternativeName>
    <alternativeName>
        <fullName evidence="8">Pre-uroporphyrinogen synthase</fullName>
    </alternativeName>
</protein>
<dbReference type="PIRSF" id="PIRSF001438">
    <property type="entry name" value="4pyrrol_synth_OHMeBilane_synth"/>
    <property type="match status" value="1"/>
</dbReference>
<dbReference type="FunFam" id="3.40.190.10:FF:000005">
    <property type="entry name" value="Porphobilinogen deaminase"/>
    <property type="match status" value="1"/>
</dbReference>
<evidence type="ECO:0000256" key="1">
    <source>
        <dbReference type="ARBA" id="ARBA00002869"/>
    </source>
</evidence>
<dbReference type="InterPro" id="IPR022417">
    <property type="entry name" value="Porphobilin_deaminase_N"/>
</dbReference>
<comment type="caution">
    <text evidence="11">The sequence shown here is derived from an EMBL/GenBank/DDBJ whole genome shotgun (WGS) entry which is preliminary data.</text>
</comment>
<dbReference type="HAMAP" id="MF_00260">
    <property type="entry name" value="Porphobil_deam"/>
    <property type="match status" value="1"/>
</dbReference>
<name>A0A062VEN1_9PROT</name>
<comment type="catalytic activity">
    <reaction evidence="7 8">
        <text>4 porphobilinogen + H2O = hydroxymethylbilane + 4 NH4(+)</text>
        <dbReference type="Rhea" id="RHEA:13185"/>
        <dbReference type="ChEBI" id="CHEBI:15377"/>
        <dbReference type="ChEBI" id="CHEBI:28938"/>
        <dbReference type="ChEBI" id="CHEBI:57845"/>
        <dbReference type="ChEBI" id="CHEBI:58126"/>
        <dbReference type="EC" id="2.5.1.61"/>
    </reaction>
</comment>
<feature type="domain" description="Porphobilinogen deaminase N-terminal" evidence="9">
    <location>
        <begin position="13"/>
        <end position="216"/>
    </location>
</feature>
<evidence type="ECO:0000256" key="8">
    <source>
        <dbReference type="HAMAP-Rule" id="MF_00260"/>
    </source>
</evidence>
<dbReference type="SUPFAM" id="SSF53850">
    <property type="entry name" value="Periplasmic binding protein-like II"/>
    <property type="match status" value="1"/>
</dbReference>
<dbReference type="PROSITE" id="PS00533">
    <property type="entry name" value="PORPHOBILINOGEN_DEAM"/>
    <property type="match status" value="1"/>
</dbReference>
<evidence type="ECO:0000259" key="10">
    <source>
        <dbReference type="Pfam" id="PF03900"/>
    </source>
</evidence>
<dbReference type="RefSeq" id="WP_035601705.1">
    <property type="nucleotide sequence ID" value="NZ_ARYM01000029.1"/>
</dbReference>
<dbReference type="CDD" id="cd00494">
    <property type="entry name" value="PBP2_HMBS"/>
    <property type="match status" value="1"/>
</dbReference>
<dbReference type="InterPro" id="IPR036803">
    <property type="entry name" value="Porphobilinogen_deaminase_C_sf"/>
</dbReference>
<dbReference type="GO" id="GO:0006782">
    <property type="term" value="P:protoporphyrinogen IX biosynthetic process"/>
    <property type="evidence" value="ECO:0007669"/>
    <property type="project" value="UniProtKB-UniRule"/>
</dbReference>
<evidence type="ECO:0000313" key="11">
    <source>
        <dbReference type="EMBL" id="KCZ96949.1"/>
    </source>
</evidence>
<dbReference type="OrthoDB" id="9810298at2"/>
<dbReference type="Proteomes" id="UP000027100">
    <property type="component" value="Unassembled WGS sequence"/>
</dbReference>
<sequence length="321" mass="34129">MTNTDPTKGARRLRLGTRGSPLALAQANQIADGIRAASAGAYECEIVAFTTTGDKLTTERLINSGGKGLFTRELDDALSRGELDLAVHSLKDVPSVLPAGQVFAAFPAREDPRDGFLSHKAKSIRELPEGAKLGTASLRREAQALALRPDLEVVTFRGNVATRMRKLEEGQADATFLAMAGLTRLGMADVATPIPLEDMLPAAAQGIIGVVARDDADTELLEILGTLTHGPSRAAAIAERAFLEKLDGSCRTPIAAHLFDRGDEWELIGEVLSPGGTARWRGDGVCRKDATDAQLVLLGRAVAQEIIFAAKEALPVFGDER</sequence>
<keyword evidence="5 8" id="KW-0808">Transferase</keyword>
<accession>A0A062VEN1</accession>
<comment type="pathway">
    <text evidence="2">Porphyrin-containing compound metabolism; protoporphyrin-IX biosynthesis; coproporphyrinogen-III from 5-aminolevulinate: step 2/4.</text>
</comment>
<evidence type="ECO:0000256" key="2">
    <source>
        <dbReference type="ARBA" id="ARBA00004735"/>
    </source>
</evidence>
<dbReference type="GO" id="GO:0004418">
    <property type="term" value="F:hydroxymethylbilane synthase activity"/>
    <property type="evidence" value="ECO:0007669"/>
    <property type="project" value="UniProtKB-UniRule"/>
</dbReference>
<comment type="miscellaneous">
    <text evidence="8">The porphobilinogen subunits are added to the dipyrromethane group.</text>
</comment>
<keyword evidence="12" id="KW-1185">Reference proteome</keyword>
<evidence type="ECO:0000256" key="4">
    <source>
        <dbReference type="ARBA" id="ARBA00011245"/>
    </source>
</evidence>
<dbReference type="EMBL" id="ARYM01000029">
    <property type="protein sequence ID" value="KCZ96949.1"/>
    <property type="molecule type" value="Genomic_DNA"/>
</dbReference>
<feature type="modified residue" description="S-(dipyrrolylmethanemethyl)cysteine" evidence="8">
    <location>
        <position position="250"/>
    </location>
</feature>
<dbReference type="Gene3D" id="3.40.190.10">
    <property type="entry name" value="Periplasmic binding protein-like II"/>
    <property type="match status" value="2"/>
</dbReference>
<proteinExistence type="inferred from homology"/>
<reference evidence="11 12" key="1">
    <citation type="journal article" date="2014" name="Antonie Van Leeuwenhoek">
        <title>Hyphomonas beringensis sp. nov. and Hyphomonas chukchiensis sp. nov., isolated from surface seawater of the Bering Sea and Chukchi Sea.</title>
        <authorList>
            <person name="Li C."/>
            <person name="Lai Q."/>
            <person name="Li G."/>
            <person name="Dong C."/>
            <person name="Wang J."/>
            <person name="Liao Y."/>
            <person name="Shao Z."/>
        </authorList>
    </citation>
    <scope>NUCLEOTIDE SEQUENCE [LARGE SCALE GENOMIC DNA]</scope>
    <source>
        <strain evidence="11 12">PS728</strain>
    </source>
</reference>
<evidence type="ECO:0000313" key="12">
    <source>
        <dbReference type="Proteomes" id="UP000027100"/>
    </source>
</evidence>
<feature type="domain" description="Porphobilinogen deaminase C-terminal" evidence="10">
    <location>
        <begin position="235"/>
        <end position="306"/>
    </location>
</feature>
<dbReference type="Pfam" id="PF03900">
    <property type="entry name" value="Porphobil_deamC"/>
    <property type="match status" value="1"/>
</dbReference>
<dbReference type="PRINTS" id="PR00151">
    <property type="entry name" value="PORPHBDMNASE"/>
</dbReference>
<keyword evidence="6 8" id="KW-0627">Porphyrin biosynthesis</keyword>
<evidence type="ECO:0000259" key="9">
    <source>
        <dbReference type="Pfam" id="PF01379"/>
    </source>
</evidence>
<dbReference type="InterPro" id="IPR000860">
    <property type="entry name" value="HemC"/>
</dbReference>
<evidence type="ECO:0000256" key="5">
    <source>
        <dbReference type="ARBA" id="ARBA00022679"/>
    </source>
</evidence>
<dbReference type="UniPathway" id="UPA00251">
    <property type="reaction ID" value="UER00319"/>
</dbReference>
<evidence type="ECO:0000256" key="7">
    <source>
        <dbReference type="ARBA" id="ARBA00048169"/>
    </source>
</evidence>
<dbReference type="PANTHER" id="PTHR11557:SF0">
    <property type="entry name" value="PORPHOBILINOGEN DEAMINASE"/>
    <property type="match status" value="1"/>
</dbReference>
<dbReference type="PATRIC" id="fig|1280954.3.peg.3514"/>
<dbReference type="eggNOG" id="COG0181">
    <property type="taxonomic scope" value="Bacteria"/>
</dbReference>
<evidence type="ECO:0000256" key="3">
    <source>
        <dbReference type="ARBA" id="ARBA00005638"/>
    </source>
</evidence>
<dbReference type="GO" id="GO:0005737">
    <property type="term" value="C:cytoplasm"/>
    <property type="evidence" value="ECO:0007669"/>
    <property type="project" value="UniProtKB-UniRule"/>
</dbReference>
<dbReference type="SUPFAM" id="SSF54782">
    <property type="entry name" value="Porphobilinogen deaminase (hydroxymethylbilane synthase), C-terminal domain"/>
    <property type="match status" value="1"/>
</dbReference>
<organism evidence="11 12">
    <name type="scientific">Hyphomonas polymorpha PS728</name>
    <dbReference type="NCBI Taxonomy" id="1280954"/>
    <lineage>
        <taxon>Bacteria</taxon>
        <taxon>Pseudomonadati</taxon>
        <taxon>Pseudomonadota</taxon>
        <taxon>Alphaproteobacteria</taxon>
        <taxon>Hyphomonadales</taxon>
        <taxon>Hyphomonadaceae</taxon>
        <taxon>Hyphomonas</taxon>
    </lineage>
</organism>
<dbReference type="EC" id="2.5.1.61" evidence="8"/>
<dbReference type="NCBIfam" id="TIGR00212">
    <property type="entry name" value="hemC"/>
    <property type="match status" value="1"/>
</dbReference>
<comment type="subunit">
    <text evidence="4 8">Monomer.</text>
</comment>
<gene>
    <name evidence="8" type="primary">hemC</name>
    <name evidence="11" type="ORF">HPO_17410</name>
</gene>
<comment type="cofactor">
    <cofactor evidence="8">
        <name>dipyrromethane</name>
        <dbReference type="ChEBI" id="CHEBI:60342"/>
    </cofactor>
    <text evidence="8">Binds 1 dipyrromethane group covalently.</text>
</comment>
<dbReference type="InterPro" id="IPR022418">
    <property type="entry name" value="Porphobilinogen_deaminase_C"/>
</dbReference>
<comment type="similarity">
    <text evidence="3 8">Belongs to the HMBS family.</text>
</comment>
<dbReference type="Pfam" id="PF01379">
    <property type="entry name" value="Porphobil_deam"/>
    <property type="match status" value="1"/>
</dbReference>
<evidence type="ECO:0000256" key="6">
    <source>
        <dbReference type="ARBA" id="ARBA00023244"/>
    </source>
</evidence>